<organism evidence="1 2">
    <name type="scientific">Sphaerobolus stellatus (strain SS14)</name>
    <dbReference type="NCBI Taxonomy" id="990650"/>
    <lineage>
        <taxon>Eukaryota</taxon>
        <taxon>Fungi</taxon>
        <taxon>Dikarya</taxon>
        <taxon>Basidiomycota</taxon>
        <taxon>Agaricomycotina</taxon>
        <taxon>Agaricomycetes</taxon>
        <taxon>Phallomycetidae</taxon>
        <taxon>Geastrales</taxon>
        <taxon>Sphaerobolaceae</taxon>
        <taxon>Sphaerobolus</taxon>
    </lineage>
</organism>
<keyword evidence="2" id="KW-1185">Reference proteome</keyword>
<proteinExistence type="predicted"/>
<dbReference type="EMBL" id="KN837125">
    <property type="protein sequence ID" value="KIJ43101.1"/>
    <property type="molecule type" value="Genomic_DNA"/>
</dbReference>
<sequence length="376" mass="42956">MISADPLSIASVLAFIGASKDVIAILKAMKSAKNEEAIMVQEFIREIQFLEILGRHLKKIMDDEPNAGSITSSSTFIDLTTYMEDARVTLVSVLEKYKAVKPSKIRRFLRRTTWHFRKEDLEELLSKIRHCKLSITNALDVCQIETLRTIMKEQTQAQVREEFMKWLNAGSWDTDYATNVEQSRINSLTTNKILNALKDSHGELRFYPCESSKERNAIFASLITALRAELGRASNTAIAYYSFPHNRSTNGNAPMISALIAQMCRGLSSVPTEVITLFKENSTQSQRSPELLFKIFKILSRRFQRIHILLNTITKDAGEDIGLLDFKKWMELECPTVSGFLLIRQEPQPLPKFVKQTSTFRPVELWLLSLTRERSI</sequence>
<accession>A0A0C9VXF2</accession>
<dbReference type="HOGENOM" id="CLU_065005_0_0_1"/>
<gene>
    <name evidence="1" type="ORF">M422DRAFT_253600</name>
</gene>
<dbReference type="Proteomes" id="UP000054279">
    <property type="component" value="Unassembled WGS sequence"/>
</dbReference>
<name>A0A0C9VXF2_SPHS4</name>
<evidence type="ECO:0000313" key="1">
    <source>
        <dbReference type="EMBL" id="KIJ43101.1"/>
    </source>
</evidence>
<reference evidence="1 2" key="1">
    <citation type="submission" date="2014-06" db="EMBL/GenBank/DDBJ databases">
        <title>Evolutionary Origins and Diversification of the Mycorrhizal Mutualists.</title>
        <authorList>
            <consortium name="DOE Joint Genome Institute"/>
            <consortium name="Mycorrhizal Genomics Consortium"/>
            <person name="Kohler A."/>
            <person name="Kuo A."/>
            <person name="Nagy L.G."/>
            <person name="Floudas D."/>
            <person name="Copeland A."/>
            <person name="Barry K.W."/>
            <person name="Cichocki N."/>
            <person name="Veneault-Fourrey C."/>
            <person name="LaButti K."/>
            <person name="Lindquist E.A."/>
            <person name="Lipzen A."/>
            <person name="Lundell T."/>
            <person name="Morin E."/>
            <person name="Murat C."/>
            <person name="Riley R."/>
            <person name="Ohm R."/>
            <person name="Sun H."/>
            <person name="Tunlid A."/>
            <person name="Henrissat B."/>
            <person name="Grigoriev I.V."/>
            <person name="Hibbett D.S."/>
            <person name="Martin F."/>
        </authorList>
    </citation>
    <scope>NUCLEOTIDE SEQUENCE [LARGE SCALE GENOMIC DNA]</scope>
    <source>
        <strain evidence="1 2">SS14</strain>
    </source>
</reference>
<dbReference type="AlphaFoldDB" id="A0A0C9VXF2"/>
<protein>
    <submittedName>
        <fullName evidence="1">Uncharacterized protein</fullName>
    </submittedName>
</protein>
<evidence type="ECO:0000313" key="2">
    <source>
        <dbReference type="Proteomes" id="UP000054279"/>
    </source>
</evidence>